<organism evidence="1 2">
    <name type="scientific">Hyphomonas chukchiensis</name>
    <dbReference type="NCBI Taxonomy" id="1280947"/>
    <lineage>
        <taxon>Bacteria</taxon>
        <taxon>Pseudomonadati</taxon>
        <taxon>Pseudomonadota</taxon>
        <taxon>Alphaproteobacteria</taxon>
        <taxon>Hyphomonadales</taxon>
        <taxon>Hyphomonadaceae</taxon>
        <taxon>Hyphomonas</taxon>
    </lineage>
</organism>
<gene>
    <name evidence="1" type="ORF">HY30_04405</name>
</gene>
<name>A0A062UMR5_9PROT</name>
<sequence length="165" mass="18450">SDYPICLAAYNNGRLHGAWIDATTPDEIMAGVRAMLAASSEPDAEEWAIHDYEGFQGASLSEYASFETVCDLADFLGEHGEIAAKLYRHFGDDLEQARAAFEDYAGEYRSAADFAEEFMRESGTEIPASLDYYIDWTALARDMALNGEIMVFQTGFDEVHVFWSR</sequence>
<dbReference type="Pfam" id="PF07275">
    <property type="entry name" value="ArdA"/>
    <property type="match status" value="1"/>
</dbReference>
<evidence type="ECO:0000313" key="1">
    <source>
        <dbReference type="EMBL" id="KCZ57415.1"/>
    </source>
</evidence>
<dbReference type="EMBL" id="AWFG01000030">
    <property type="protein sequence ID" value="KCZ57415.1"/>
    <property type="molecule type" value="Genomic_DNA"/>
</dbReference>
<dbReference type="Gene3D" id="1.10.10.1190">
    <property type="entry name" value="Antirestriction protein ArdA, domain 3"/>
    <property type="match status" value="1"/>
</dbReference>
<dbReference type="Proteomes" id="UP000027190">
    <property type="component" value="Unassembled WGS sequence"/>
</dbReference>
<protein>
    <submittedName>
        <fullName evidence="1">Antirestriction protein</fullName>
    </submittedName>
</protein>
<dbReference type="Gene3D" id="3.10.20.480">
    <property type="entry name" value="Antirestriction protein ArdA, domain 1"/>
    <property type="match status" value="1"/>
</dbReference>
<keyword evidence="2" id="KW-1185">Reference proteome</keyword>
<comment type="caution">
    <text evidence="1">The sequence shown here is derived from an EMBL/GenBank/DDBJ whole genome shotgun (WGS) entry which is preliminary data.</text>
</comment>
<dbReference type="InterPro" id="IPR041895">
    <property type="entry name" value="ArdA_dom1"/>
</dbReference>
<accession>A0A062UMR5</accession>
<proteinExistence type="predicted"/>
<evidence type="ECO:0000313" key="2">
    <source>
        <dbReference type="Proteomes" id="UP000027190"/>
    </source>
</evidence>
<dbReference type="eggNOG" id="COG4734">
    <property type="taxonomic scope" value="Bacteria"/>
</dbReference>
<reference evidence="1 2" key="1">
    <citation type="journal article" date="2014" name="Antonie Van Leeuwenhoek">
        <title>Hyphomonas beringensis sp. nov. and Hyphomonas chukchiensis sp. nov., isolated from surface seawater of the Bering Sea and Chukchi Sea.</title>
        <authorList>
            <person name="Li C."/>
            <person name="Lai Q."/>
            <person name="Li G."/>
            <person name="Dong C."/>
            <person name="Wang J."/>
            <person name="Liao Y."/>
            <person name="Shao Z."/>
        </authorList>
    </citation>
    <scope>NUCLEOTIDE SEQUENCE [LARGE SCALE GENOMIC DNA]</scope>
    <source>
        <strain evidence="1 2">BH-BN04-4</strain>
    </source>
</reference>
<dbReference type="InterPro" id="IPR009899">
    <property type="entry name" value="ArdA"/>
</dbReference>
<dbReference type="InterPro" id="IPR041893">
    <property type="entry name" value="ArdA_dom3"/>
</dbReference>
<dbReference type="AlphaFoldDB" id="A0A062UMR5"/>
<feature type="non-terminal residue" evidence="1">
    <location>
        <position position="1"/>
    </location>
</feature>
<dbReference type="STRING" id="1280947.HY30_04405"/>
<dbReference type="PATRIC" id="fig|1280947.3.peg.2069"/>